<dbReference type="AlphaFoldDB" id="A0A6J6N687"/>
<dbReference type="EMBL" id="CAEZXI010000032">
    <property type="protein sequence ID" value="CAB4681617.1"/>
    <property type="molecule type" value="Genomic_DNA"/>
</dbReference>
<evidence type="ECO:0000313" key="2">
    <source>
        <dbReference type="EMBL" id="CAB4681617.1"/>
    </source>
</evidence>
<accession>A0A6J6N687</accession>
<name>A0A6J6N687_9ZZZZ</name>
<organism evidence="2">
    <name type="scientific">freshwater metagenome</name>
    <dbReference type="NCBI Taxonomy" id="449393"/>
    <lineage>
        <taxon>unclassified sequences</taxon>
        <taxon>metagenomes</taxon>
        <taxon>ecological metagenomes</taxon>
    </lineage>
</organism>
<gene>
    <name evidence="2" type="ORF">UFOPK2362_00449</name>
</gene>
<reference evidence="2" key="1">
    <citation type="submission" date="2020-05" db="EMBL/GenBank/DDBJ databases">
        <authorList>
            <person name="Chiriac C."/>
            <person name="Salcher M."/>
            <person name="Ghai R."/>
            <person name="Kavagutti S V."/>
        </authorList>
    </citation>
    <scope>NUCLEOTIDE SEQUENCE</scope>
</reference>
<proteinExistence type="predicted"/>
<feature type="region of interest" description="Disordered" evidence="1">
    <location>
        <begin position="200"/>
        <end position="230"/>
    </location>
</feature>
<protein>
    <submittedName>
        <fullName evidence="2">Unannotated protein</fullName>
    </submittedName>
</protein>
<sequence>MKKFFVFPIILTLIFSSTEIGSAGVRADLTLPNQGIRIGESSVSGMSVPVLMTGSAGNDPVQLICSSIYDETCTKSAFIRAAAHLPPCDDLIKSNCISAVYALNNLGEKILGKFIKFVPEQGLTDFAASEVNNLPQGKGQGGIWQIAGVNHSGGNDNYYVTTLIQSDLFKNSGERVTNQRFNSGRFQALIGPVNEQSGAYSPRYALDSRNPARDGSASGGVGTGSNSQASDRDKCLVFGVGTCQMPQSFPPETRFGISLILGAKLKGWFHGRIYKPEINLTNYQNGSQLINIEAEPVKVPTIEKSIPTSQISEDLRSYLSQDRQFSEGGGYLMPGSSGQDAFDQARLWIPLLNDRASTSQTVWTVRTLDFFQINNNVQSCSAENSQLSGVVTTNALVYSAGPPAYNQQTQTLDYQLTSPHLNADETEAIGSYDLVLKSEVARCIYGFSNAPIRASISIFGANGENKIATTVINEKNGWLYLSANGFTYSSPLIKVKLTQAKNQKYSISCVKGKATKKVTGTNPKCPKGFKLKAS</sequence>
<evidence type="ECO:0000256" key="1">
    <source>
        <dbReference type="SAM" id="MobiDB-lite"/>
    </source>
</evidence>